<dbReference type="EMBL" id="CAJEWN010000665">
    <property type="protein sequence ID" value="CAD2187983.1"/>
    <property type="molecule type" value="Genomic_DNA"/>
</dbReference>
<accession>A0A6V7WLU8</accession>
<organism evidence="3 4">
    <name type="scientific">Meloidogyne enterolobii</name>
    <name type="common">Root-knot nematode worm</name>
    <name type="synonym">Meloidogyne mayaguensis</name>
    <dbReference type="NCBI Taxonomy" id="390850"/>
    <lineage>
        <taxon>Eukaryota</taxon>
        <taxon>Metazoa</taxon>
        <taxon>Ecdysozoa</taxon>
        <taxon>Nematoda</taxon>
        <taxon>Chromadorea</taxon>
        <taxon>Rhabditida</taxon>
        <taxon>Tylenchina</taxon>
        <taxon>Tylenchomorpha</taxon>
        <taxon>Tylenchoidea</taxon>
        <taxon>Meloidogynidae</taxon>
        <taxon>Meloidogyninae</taxon>
        <taxon>Meloidogyne</taxon>
    </lineage>
</organism>
<gene>
    <name evidence="3" type="ORF">MENT_LOCUS40600</name>
</gene>
<feature type="coiled-coil region" evidence="1">
    <location>
        <begin position="26"/>
        <end position="53"/>
    </location>
</feature>
<reference evidence="3 4" key="1">
    <citation type="submission" date="2020-08" db="EMBL/GenBank/DDBJ databases">
        <authorList>
            <person name="Koutsovoulos G."/>
            <person name="Danchin GJ E."/>
        </authorList>
    </citation>
    <scope>NUCLEOTIDE SEQUENCE [LARGE SCALE GENOMIC DNA]</scope>
</reference>
<feature type="region of interest" description="Disordered" evidence="2">
    <location>
        <begin position="307"/>
        <end position="328"/>
    </location>
</feature>
<protein>
    <submittedName>
        <fullName evidence="3">Uncharacterized protein</fullName>
    </submittedName>
</protein>
<sequence length="421" mass="48572">MANKLILVPEEIYRGLTSSNFGEPNLDFSKKEVEKAKRKKEHHSNKNIHYNQELRRYLQLRNESANRPVKVQMVANPKGAIMNTSVTRPASNIVDDEDDDLWMSDDFSYSAYPREPPVHAYNIVPSPSIPSSSHPPSVPISRRNSPTQPSTSKENILPSKPSKRISRIPKKKIKKISNKIKKKKRTNEKSKEKTEKIPPEINPIIEAQNAPLSSSSSPPPIRITPVKRKTEEVESFKRRKVLGIDEDENKANEQKDQILEQKISARTKQKKGYLKRKETLKNKKVPIDEYALSQARIKDKIDRIKRKKIAKDGRSPSPPISRQKIKRKLQVPSEQFLEHLNETSYAKRWMPVPQKVSERAGKLWVKKLKSKNIKIQSYKVAKKKWATRKPTQADIKGVKKKNWAIRKPTQSDISNFKPSLW</sequence>
<keyword evidence="1" id="KW-0175">Coiled coil</keyword>
<name>A0A6V7WLU8_MELEN</name>
<feature type="compositionally biased region" description="Basic and acidic residues" evidence="2">
    <location>
        <begin position="187"/>
        <end position="198"/>
    </location>
</feature>
<feature type="compositionally biased region" description="Low complexity" evidence="2">
    <location>
        <begin position="123"/>
        <end position="141"/>
    </location>
</feature>
<dbReference type="Proteomes" id="UP000580250">
    <property type="component" value="Unassembled WGS sequence"/>
</dbReference>
<evidence type="ECO:0000256" key="1">
    <source>
        <dbReference type="SAM" id="Coils"/>
    </source>
</evidence>
<proteinExistence type="predicted"/>
<feature type="compositionally biased region" description="Basic residues" evidence="2">
    <location>
        <begin position="161"/>
        <end position="186"/>
    </location>
</feature>
<dbReference type="AlphaFoldDB" id="A0A6V7WLU8"/>
<evidence type="ECO:0000256" key="2">
    <source>
        <dbReference type="SAM" id="MobiDB-lite"/>
    </source>
</evidence>
<evidence type="ECO:0000313" key="4">
    <source>
        <dbReference type="Proteomes" id="UP000580250"/>
    </source>
</evidence>
<feature type="compositionally biased region" description="Polar residues" evidence="2">
    <location>
        <begin position="142"/>
        <end position="154"/>
    </location>
</feature>
<evidence type="ECO:0000313" key="3">
    <source>
        <dbReference type="EMBL" id="CAD2187983.1"/>
    </source>
</evidence>
<feature type="region of interest" description="Disordered" evidence="2">
    <location>
        <begin position="123"/>
        <end position="234"/>
    </location>
</feature>
<comment type="caution">
    <text evidence="3">The sequence shown here is derived from an EMBL/GenBank/DDBJ whole genome shotgun (WGS) entry which is preliminary data.</text>
</comment>